<dbReference type="EMBL" id="JAIWYP010000015">
    <property type="protein sequence ID" value="KAH3703851.1"/>
    <property type="molecule type" value="Genomic_DNA"/>
</dbReference>
<keyword evidence="4" id="KW-1185">Reference proteome</keyword>
<comment type="caution">
    <text evidence="3">The sequence shown here is derived from an EMBL/GenBank/DDBJ whole genome shotgun (WGS) entry which is preliminary data.</text>
</comment>
<keyword evidence="1" id="KW-1133">Transmembrane helix</keyword>
<keyword evidence="1" id="KW-0472">Membrane</keyword>
<feature type="chain" id="PRO_5038471692" description="Vesicular, overexpressed in cancer, prosurvival protein 1" evidence="2">
    <location>
        <begin position="21"/>
        <end position="185"/>
    </location>
</feature>
<protein>
    <recommendedName>
        <fullName evidence="5">Vesicular, overexpressed in cancer, prosurvival protein 1</fullName>
    </recommendedName>
</protein>
<evidence type="ECO:0000256" key="2">
    <source>
        <dbReference type="SAM" id="SignalP"/>
    </source>
</evidence>
<name>A0A9D3YPQ2_DREPO</name>
<sequence length="185" mass="20691">MAIRIVALFFLVACTGPVSCSESCYTGWYTYTTCTYYCCESSTYGYDYCCYSKSSYNYDYTYTTSTSFAYWIIAPIVIGAVVFIAGCGFIIRCFCMTVNGKTHYQAWSHRRVGATSVEITSSVNQQQSTMNSYPQQLNPQAYPMYPQPYSMGQQPYGMVPQYGFSMQPGGSQPAVPPPYSSEQGK</sequence>
<reference evidence="3" key="2">
    <citation type="submission" date="2020-11" db="EMBL/GenBank/DDBJ databases">
        <authorList>
            <person name="McCartney M.A."/>
            <person name="Auch B."/>
            <person name="Kono T."/>
            <person name="Mallez S."/>
            <person name="Becker A."/>
            <person name="Gohl D.M."/>
            <person name="Silverstein K.A.T."/>
            <person name="Koren S."/>
            <person name="Bechman K.B."/>
            <person name="Herman A."/>
            <person name="Abrahante J.E."/>
            <person name="Garbe J."/>
        </authorList>
    </citation>
    <scope>NUCLEOTIDE SEQUENCE</scope>
    <source>
        <strain evidence="3">Duluth1</strain>
        <tissue evidence="3">Whole animal</tissue>
    </source>
</reference>
<evidence type="ECO:0008006" key="5">
    <source>
        <dbReference type="Google" id="ProtNLM"/>
    </source>
</evidence>
<organism evidence="3 4">
    <name type="scientific">Dreissena polymorpha</name>
    <name type="common">Zebra mussel</name>
    <name type="synonym">Mytilus polymorpha</name>
    <dbReference type="NCBI Taxonomy" id="45954"/>
    <lineage>
        <taxon>Eukaryota</taxon>
        <taxon>Metazoa</taxon>
        <taxon>Spiralia</taxon>
        <taxon>Lophotrochozoa</taxon>
        <taxon>Mollusca</taxon>
        <taxon>Bivalvia</taxon>
        <taxon>Autobranchia</taxon>
        <taxon>Heteroconchia</taxon>
        <taxon>Euheterodonta</taxon>
        <taxon>Imparidentia</taxon>
        <taxon>Neoheterodontei</taxon>
        <taxon>Myida</taxon>
        <taxon>Dreissenoidea</taxon>
        <taxon>Dreissenidae</taxon>
        <taxon>Dreissena</taxon>
    </lineage>
</organism>
<accession>A0A9D3YPQ2</accession>
<keyword evidence="1" id="KW-0812">Transmembrane</keyword>
<evidence type="ECO:0000313" key="4">
    <source>
        <dbReference type="Proteomes" id="UP000828390"/>
    </source>
</evidence>
<feature type="signal peptide" evidence="2">
    <location>
        <begin position="1"/>
        <end position="20"/>
    </location>
</feature>
<reference evidence="3" key="1">
    <citation type="journal article" date="2019" name="bioRxiv">
        <title>The Genome of the Zebra Mussel, Dreissena polymorpha: A Resource for Invasive Species Research.</title>
        <authorList>
            <person name="McCartney M.A."/>
            <person name="Auch B."/>
            <person name="Kono T."/>
            <person name="Mallez S."/>
            <person name="Zhang Y."/>
            <person name="Obille A."/>
            <person name="Becker A."/>
            <person name="Abrahante J.E."/>
            <person name="Garbe J."/>
            <person name="Badalamenti J.P."/>
            <person name="Herman A."/>
            <person name="Mangelson H."/>
            <person name="Liachko I."/>
            <person name="Sullivan S."/>
            <person name="Sone E.D."/>
            <person name="Koren S."/>
            <person name="Silverstein K.A.T."/>
            <person name="Beckman K.B."/>
            <person name="Gohl D.M."/>
        </authorList>
    </citation>
    <scope>NUCLEOTIDE SEQUENCE</scope>
    <source>
        <strain evidence="3">Duluth1</strain>
        <tissue evidence="3">Whole animal</tissue>
    </source>
</reference>
<keyword evidence="2" id="KW-0732">Signal</keyword>
<dbReference type="Proteomes" id="UP000828390">
    <property type="component" value="Unassembled WGS sequence"/>
</dbReference>
<dbReference type="AlphaFoldDB" id="A0A9D3YPQ2"/>
<evidence type="ECO:0000256" key="1">
    <source>
        <dbReference type="SAM" id="Phobius"/>
    </source>
</evidence>
<feature type="transmembrane region" description="Helical" evidence="1">
    <location>
        <begin position="68"/>
        <end position="91"/>
    </location>
</feature>
<evidence type="ECO:0000313" key="3">
    <source>
        <dbReference type="EMBL" id="KAH3703851.1"/>
    </source>
</evidence>
<gene>
    <name evidence="3" type="ORF">DPMN_078898</name>
</gene>
<proteinExistence type="predicted"/>